<sequence>MTPSQLQQTQSSSWSKSRQRDRETSIFERQRQIKEKSRRYPVFDRLNKAYLTRSALRELDLRNSLRPCSAAAVPDPSTYTDLLLLANRGGPDLQSIRRCFQASTTSSPSSAGEDPSPSGRQRDKRVPPADANFDGILADYNIFLQFHEFSDRTTLPKPANLAQIRDYISRPRQCPSLADLTEDDFLVFCRESLAASEGTVMTKAVQTLVGPGRISSECNSVTFHNLESMTGGVTTQPNPDLFDGALLGDVDAGIREKLDGQIIPSKNARACWDGAHGARAIQALQNVGDEEEGYHEIFDGNAYTYSATFCGGVLEVFAHFVRPSRVPDRRREYHMTLLASISMKDGVARFIEGASILRNTRDLAKLQRDNIIRAANTKQRKATKLSDNLC</sequence>
<dbReference type="Proteomes" id="UP001143910">
    <property type="component" value="Unassembled WGS sequence"/>
</dbReference>
<protein>
    <submittedName>
        <fullName evidence="1">Uncharacterized protein</fullName>
    </submittedName>
</protein>
<accession>A0ACC1NGY1</accession>
<proteinExistence type="predicted"/>
<gene>
    <name evidence="1" type="ORF">NQ176_g4275</name>
</gene>
<name>A0ACC1NGY1_9HYPO</name>
<comment type="caution">
    <text evidence="1">The sequence shown here is derived from an EMBL/GenBank/DDBJ whole genome shotgun (WGS) entry which is preliminary data.</text>
</comment>
<dbReference type="EMBL" id="JANJQO010000455">
    <property type="protein sequence ID" value="KAJ2977613.1"/>
    <property type="molecule type" value="Genomic_DNA"/>
</dbReference>
<keyword evidence="2" id="KW-1185">Reference proteome</keyword>
<evidence type="ECO:0000313" key="2">
    <source>
        <dbReference type="Proteomes" id="UP001143910"/>
    </source>
</evidence>
<reference evidence="1" key="1">
    <citation type="submission" date="2022-08" db="EMBL/GenBank/DDBJ databases">
        <title>Genome Sequence of Lecanicillium fungicola.</title>
        <authorList>
            <person name="Buettner E."/>
        </authorList>
    </citation>
    <scope>NUCLEOTIDE SEQUENCE</scope>
    <source>
        <strain evidence="1">Babe33</strain>
    </source>
</reference>
<evidence type="ECO:0000313" key="1">
    <source>
        <dbReference type="EMBL" id="KAJ2977613.1"/>
    </source>
</evidence>
<organism evidence="1 2">
    <name type="scientific">Zarea fungicola</name>
    <dbReference type="NCBI Taxonomy" id="93591"/>
    <lineage>
        <taxon>Eukaryota</taxon>
        <taxon>Fungi</taxon>
        <taxon>Dikarya</taxon>
        <taxon>Ascomycota</taxon>
        <taxon>Pezizomycotina</taxon>
        <taxon>Sordariomycetes</taxon>
        <taxon>Hypocreomycetidae</taxon>
        <taxon>Hypocreales</taxon>
        <taxon>Cordycipitaceae</taxon>
        <taxon>Zarea</taxon>
    </lineage>
</organism>